<evidence type="ECO:0000256" key="1">
    <source>
        <dbReference type="SAM" id="Phobius"/>
    </source>
</evidence>
<evidence type="ECO:0000313" key="2">
    <source>
        <dbReference type="EMBL" id="JAH16618.1"/>
    </source>
</evidence>
<accession>A0A0E9QKJ3</accession>
<sequence>MHTHVMQHAHTYAVRHADRNTVHTVFFVWIIFCMSVFFDSCVNE</sequence>
<feature type="transmembrane region" description="Helical" evidence="1">
    <location>
        <begin position="21"/>
        <end position="38"/>
    </location>
</feature>
<dbReference type="EMBL" id="GBXM01091959">
    <property type="protein sequence ID" value="JAH16618.1"/>
    <property type="molecule type" value="Transcribed_RNA"/>
</dbReference>
<reference evidence="2" key="1">
    <citation type="submission" date="2014-11" db="EMBL/GenBank/DDBJ databases">
        <authorList>
            <person name="Amaro Gonzalez C."/>
        </authorList>
    </citation>
    <scope>NUCLEOTIDE SEQUENCE</scope>
</reference>
<name>A0A0E9QKJ3_ANGAN</name>
<keyword evidence="1" id="KW-1133">Transmembrane helix</keyword>
<keyword evidence="1" id="KW-0472">Membrane</keyword>
<keyword evidence="1" id="KW-0812">Transmembrane</keyword>
<reference evidence="2" key="2">
    <citation type="journal article" date="2015" name="Fish Shellfish Immunol.">
        <title>Early steps in the European eel (Anguilla anguilla)-Vibrio vulnificus interaction in the gills: Role of the RtxA13 toxin.</title>
        <authorList>
            <person name="Callol A."/>
            <person name="Pajuelo D."/>
            <person name="Ebbesson L."/>
            <person name="Teles M."/>
            <person name="MacKenzie S."/>
            <person name="Amaro C."/>
        </authorList>
    </citation>
    <scope>NUCLEOTIDE SEQUENCE</scope>
</reference>
<proteinExistence type="predicted"/>
<protein>
    <submittedName>
        <fullName evidence="2">Uncharacterized protein</fullName>
    </submittedName>
</protein>
<dbReference type="AlphaFoldDB" id="A0A0E9QKJ3"/>
<organism evidence="2">
    <name type="scientific">Anguilla anguilla</name>
    <name type="common">European freshwater eel</name>
    <name type="synonym">Muraena anguilla</name>
    <dbReference type="NCBI Taxonomy" id="7936"/>
    <lineage>
        <taxon>Eukaryota</taxon>
        <taxon>Metazoa</taxon>
        <taxon>Chordata</taxon>
        <taxon>Craniata</taxon>
        <taxon>Vertebrata</taxon>
        <taxon>Euteleostomi</taxon>
        <taxon>Actinopterygii</taxon>
        <taxon>Neopterygii</taxon>
        <taxon>Teleostei</taxon>
        <taxon>Anguilliformes</taxon>
        <taxon>Anguillidae</taxon>
        <taxon>Anguilla</taxon>
    </lineage>
</organism>